<organism evidence="4 5">
    <name type="scientific">Quercus rubra</name>
    <name type="common">Northern red oak</name>
    <name type="synonym">Quercus borealis</name>
    <dbReference type="NCBI Taxonomy" id="3512"/>
    <lineage>
        <taxon>Eukaryota</taxon>
        <taxon>Viridiplantae</taxon>
        <taxon>Streptophyta</taxon>
        <taxon>Embryophyta</taxon>
        <taxon>Tracheophyta</taxon>
        <taxon>Spermatophyta</taxon>
        <taxon>Magnoliopsida</taxon>
        <taxon>eudicotyledons</taxon>
        <taxon>Gunneridae</taxon>
        <taxon>Pentapetalae</taxon>
        <taxon>rosids</taxon>
        <taxon>fabids</taxon>
        <taxon>Fagales</taxon>
        <taxon>Fagaceae</taxon>
        <taxon>Quercus</taxon>
    </lineage>
</organism>
<evidence type="ECO:0000256" key="3">
    <source>
        <dbReference type="ARBA" id="ARBA00023004"/>
    </source>
</evidence>
<dbReference type="InterPro" id="IPR001128">
    <property type="entry name" value="Cyt_P450"/>
</dbReference>
<dbReference type="GO" id="GO:0016125">
    <property type="term" value="P:sterol metabolic process"/>
    <property type="evidence" value="ECO:0007669"/>
    <property type="project" value="TreeGrafter"/>
</dbReference>
<evidence type="ECO:0000313" key="5">
    <source>
        <dbReference type="Proteomes" id="UP001324115"/>
    </source>
</evidence>
<dbReference type="InterPro" id="IPR036396">
    <property type="entry name" value="Cyt_P450_sf"/>
</dbReference>
<dbReference type="SUPFAM" id="SSF48264">
    <property type="entry name" value="Cytochrome P450"/>
    <property type="match status" value="1"/>
</dbReference>
<proteinExistence type="inferred from homology"/>
<dbReference type="PRINTS" id="PR00465">
    <property type="entry name" value="EP450IV"/>
</dbReference>
<dbReference type="GO" id="GO:0016132">
    <property type="term" value="P:brassinosteroid biosynthetic process"/>
    <property type="evidence" value="ECO:0007669"/>
    <property type="project" value="TreeGrafter"/>
</dbReference>
<keyword evidence="2" id="KW-0479">Metal-binding</keyword>
<keyword evidence="5" id="KW-1185">Reference proteome</keyword>
<protein>
    <submittedName>
        <fullName evidence="4">Uncharacterized protein</fullName>
    </submittedName>
</protein>
<dbReference type="GO" id="GO:0016705">
    <property type="term" value="F:oxidoreductase activity, acting on paired donors, with incorporation or reduction of molecular oxygen"/>
    <property type="evidence" value="ECO:0007669"/>
    <property type="project" value="InterPro"/>
</dbReference>
<gene>
    <name evidence="4" type="ORF">RGQ29_009744</name>
</gene>
<accession>A0AAN7J6E0</accession>
<dbReference type="EMBL" id="JAXUIC010000002">
    <property type="protein sequence ID" value="KAK4599817.1"/>
    <property type="molecule type" value="Genomic_DNA"/>
</dbReference>
<dbReference type="GO" id="GO:0020037">
    <property type="term" value="F:heme binding"/>
    <property type="evidence" value="ECO:0007669"/>
    <property type="project" value="InterPro"/>
</dbReference>
<dbReference type="GO" id="GO:0004497">
    <property type="term" value="F:monooxygenase activity"/>
    <property type="evidence" value="ECO:0007669"/>
    <property type="project" value="InterPro"/>
</dbReference>
<dbReference type="GO" id="GO:0010268">
    <property type="term" value="P:brassinosteroid homeostasis"/>
    <property type="evidence" value="ECO:0007669"/>
    <property type="project" value="TreeGrafter"/>
</dbReference>
<dbReference type="PANTHER" id="PTHR24286">
    <property type="entry name" value="CYTOCHROME P450 26"/>
    <property type="match status" value="1"/>
</dbReference>
<dbReference type="Proteomes" id="UP001324115">
    <property type="component" value="Unassembled WGS sequence"/>
</dbReference>
<dbReference type="InterPro" id="IPR002403">
    <property type="entry name" value="Cyt_P450_E_grp-IV"/>
</dbReference>
<dbReference type="AlphaFoldDB" id="A0AAN7J6E0"/>
<dbReference type="Gene3D" id="1.10.630.10">
    <property type="entry name" value="Cytochrome P450"/>
    <property type="match status" value="1"/>
</dbReference>
<reference evidence="4 5" key="1">
    <citation type="journal article" date="2023" name="G3 (Bethesda)">
        <title>A haplotype-resolved chromosome-scale genome for Quercus rubra L. provides insights into the genetics of adaptive traits for red oak species.</title>
        <authorList>
            <person name="Kapoor B."/>
            <person name="Jenkins J."/>
            <person name="Schmutz J."/>
            <person name="Zhebentyayeva T."/>
            <person name="Kuelheim C."/>
            <person name="Coggeshall M."/>
            <person name="Heim C."/>
            <person name="Lasky J.R."/>
            <person name="Leites L."/>
            <person name="Islam-Faridi N."/>
            <person name="Romero-Severson J."/>
            <person name="DeLeo V.L."/>
            <person name="Lucas S.M."/>
            <person name="Lazic D."/>
            <person name="Gailing O."/>
            <person name="Carlson J."/>
            <person name="Staton M."/>
        </authorList>
    </citation>
    <scope>NUCLEOTIDE SEQUENCE [LARGE SCALE GENOMIC DNA]</scope>
    <source>
        <strain evidence="4">Pseudo-F2</strain>
    </source>
</reference>
<dbReference type="PANTHER" id="PTHR24286:SF189">
    <property type="entry name" value="CYTOCHROME P450, FAMILY 722, SUBFAMILY A, POLYPEPTIDE 1"/>
    <property type="match status" value="1"/>
</dbReference>
<evidence type="ECO:0000256" key="1">
    <source>
        <dbReference type="ARBA" id="ARBA00010617"/>
    </source>
</evidence>
<comment type="similarity">
    <text evidence="1">Belongs to the cytochrome P450 family.</text>
</comment>
<evidence type="ECO:0000256" key="2">
    <source>
        <dbReference type="ARBA" id="ARBA00022723"/>
    </source>
</evidence>
<keyword evidence="3" id="KW-0408">Iron</keyword>
<comment type="caution">
    <text evidence="4">The sequence shown here is derived from an EMBL/GenBank/DDBJ whole genome shotgun (WGS) entry which is preliminary data.</text>
</comment>
<sequence>MLPLPLLPHEQPCTCSFCCFTLLSLGALIYLICQLVKMFLYHGHQDSPASIPPGTGGLPLIGETLQFMASINSGKGFYDFVRVRRLRYGNCFRTKLFGETHVFVSSTDSAKAILNNELGKFTKKYIRSIAELVGDQSLLCASHQQHKIIRGHLANLFSTTSISMFIKMVDELMVETLSGWEHGSTVVILDEALKITCKAMCKMLMSLESGHELEMLQNEVAQVCEAMLAFPLRLPWTRFYKGLQARKRIISILEKEISERRRGIQTFREDFLQHMLSEDDEASSDESPRLTDAEIIDNILTMIIAGQDTTASAITWMIKFLDENQDVLEKLRNEQQHLAKKASPKSCLTLEDLSEMPYASKVVKESLRMASVVPWFPRQALQDCEIEGFKIKRGWNINIDARSIHLDPMVYNDPNKFSPQRFDCFFFPFCHSTGRVKTIQVLSFWNGREDLSGDEHGQSDDASIPPPFNNHIQVEGDRF</sequence>
<dbReference type="Pfam" id="PF00067">
    <property type="entry name" value="p450"/>
    <property type="match status" value="1"/>
</dbReference>
<evidence type="ECO:0000313" key="4">
    <source>
        <dbReference type="EMBL" id="KAK4599817.1"/>
    </source>
</evidence>
<name>A0AAN7J6E0_QUERU</name>
<dbReference type="GO" id="GO:0005506">
    <property type="term" value="F:iron ion binding"/>
    <property type="evidence" value="ECO:0007669"/>
    <property type="project" value="InterPro"/>
</dbReference>